<organism evidence="16 17">
    <name type="scientific">Esox lucius</name>
    <name type="common">Northern pike</name>
    <dbReference type="NCBI Taxonomy" id="8010"/>
    <lineage>
        <taxon>Eukaryota</taxon>
        <taxon>Metazoa</taxon>
        <taxon>Chordata</taxon>
        <taxon>Craniata</taxon>
        <taxon>Vertebrata</taxon>
        <taxon>Euteleostomi</taxon>
        <taxon>Actinopterygii</taxon>
        <taxon>Neopterygii</taxon>
        <taxon>Teleostei</taxon>
        <taxon>Protacanthopterygii</taxon>
        <taxon>Esociformes</taxon>
        <taxon>Esocidae</taxon>
        <taxon>Esox</taxon>
    </lineage>
</organism>
<comment type="subcellular location">
    <subcellularLocation>
        <location evidence="1 14">Cell membrane</location>
        <topology evidence="1 14">Multi-pass membrane protein</topology>
    </subcellularLocation>
</comment>
<dbReference type="PANTHER" id="PTHR24242">
    <property type="entry name" value="G-PROTEIN COUPLED RECEPTOR"/>
    <property type="match status" value="1"/>
</dbReference>
<evidence type="ECO:0000256" key="10">
    <source>
        <dbReference type="ARBA" id="ARBA00023170"/>
    </source>
</evidence>
<keyword evidence="9" id="KW-1015">Disulfide bond</keyword>
<dbReference type="AlphaFoldDB" id="A0A3P8XFW3"/>
<feature type="transmembrane region" description="Helical" evidence="14">
    <location>
        <begin position="103"/>
        <end position="121"/>
    </location>
</feature>
<feature type="transmembrane region" description="Helical" evidence="14">
    <location>
        <begin position="239"/>
        <end position="261"/>
    </location>
</feature>
<dbReference type="OMA" id="FRYSHIL"/>
<keyword evidence="11" id="KW-0325">Glycoprotein</keyword>
<evidence type="ECO:0000256" key="4">
    <source>
        <dbReference type="ARBA" id="ARBA00022692"/>
    </source>
</evidence>
<evidence type="ECO:0000256" key="6">
    <source>
        <dbReference type="ARBA" id="ARBA00022989"/>
    </source>
</evidence>
<keyword evidence="5 14" id="KW-0552">Olfaction</keyword>
<evidence type="ECO:0000256" key="5">
    <source>
        <dbReference type="ARBA" id="ARBA00022725"/>
    </source>
</evidence>
<comment type="similarity">
    <text evidence="13">Belongs to the G-protein coupled receptor 1 family.</text>
</comment>
<dbReference type="GeneTree" id="ENSGT00940000161369"/>
<keyword evidence="4 13" id="KW-0812">Transmembrane</keyword>
<dbReference type="InterPro" id="IPR050939">
    <property type="entry name" value="Olfactory_GPCR1"/>
</dbReference>
<dbReference type="PANTHER" id="PTHR24242:SF359">
    <property type="entry name" value="ODORANT RECEPTOR-RELATED"/>
    <property type="match status" value="1"/>
</dbReference>
<dbReference type="Proteomes" id="UP000265140">
    <property type="component" value="Chromosome 1"/>
</dbReference>
<keyword evidence="7 13" id="KW-0297">G-protein coupled receptor</keyword>
<feature type="domain" description="G-protein coupled receptors family 1 profile" evidence="15">
    <location>
        <begin position="42"/>
        <end position="293"/>
    </location>
</feature>
<keyword evidence="2 14" id="KW-1003">Cell membrane</keyword>
<sequence length="330" mass="37344">MSLGNQSLVTAFFIVGFPGLQPEFYGLVSAVLLFVYICILMGNVLILALFVTDRDLHKPMYFVILNLVVSDILFSTTTLPKIIARYWFQAGAISFTGCFVQMYFVHYFGSVNAFILFIMALDRYVSICFPLRYPLIIKNSTIHILCATAWITSKACPLMMVIRAYPLPYCSSKQIVQCYCDHISITTLACTDRTPYSLPAFVFAMVVLLGPLAFIILSYCSIILAVIKIATTQERFKTLSTCSSQIIIIALYFLPRCFIYLSSNIGIVFSPDVRIVIIMLYSLLPPMINPLIYCFKTKDIKQSLMKRFKHSTAPKKENVFFSKVSLCLCQ</sequence>
<reference evidence="17" key="1">
    <citation type="journal article" date="2014" name="PLoS ONE">
        <title>The genome and linkage map of the northern pike (Esox lucius): conserved synteny revealed between the salmonid sister group and the Neoteleostei.</title>
        <authorList>
            <person name="Rondeau E.B."/>
            <person name="Minkley D.R."/>
            <person name="Leong J.S."/>
            <person name="Messmer A.M."/>
            <person name="Jantzen J.R."/>
            <person name="von Schalburg K.R."/>
            <person name="Lemon C."/>
            <person name="Bird N.H."/>
            <person name="Koop B.F."/>
        </authorList>
    </citation>
    <scope>NUCLEOTIDE SEQUENCE</scope>
</reference>
<dbReference type="PROSITE" id="PS50262">
    <property type="entry name" value="G_PROTEIN_RECEP_F1_2"/>
    <property type="match status" value="1"/>
</dbReference>
<reference evidence="16" key="4">
    <citation type="submission" date="2025-09" db="UniProtKB">
        <authorList>
            <consortium name="Ensembl"/>
        </authorList>
    </citation>
    <scope>IDENTIFICATION</scope>
</reference>
<evidence type="ECO:0000256" key="3">
    <source>
        <dbReference type="ARBA" id="ARBA00022606"/>
    </source>
</evidence>
<name>A0A3P8XFW3_ESOLU</name>
<dbReference type="Ensembl" id="ENSELUT00000013934.3">
    <property type="protein sequence ID" value="ENSELUP00000003496.3"/>
    <property type="gene ID" value="ENSELUG00000034592.2"/>
</dbReference>
<dbReference type="InterPro" id="IPR000276">
    <property type="entry name" value="GPCR_Rhodpsn"/>
</dbReference>
<evidence type="ECO:0000256" key="13">
    <source>
        <dbReference type="RuleBase" id="RU000688"/>
    </source>
</evidence>
<dbReference type="Gene3D" id="1.20.1070.10">
    <property type="entry name" value="Rhodopsin 7-helix transmembrane proteins"/>
    <property type="match status" value="1"/>
</dbReference>
<dbReference type="SUPFAM" id="SSF81321">
    <property type="entry name" value="Family A G protein-coupled receptor-like"/>
    <property type="match status" value="1"/>
</dbReference>
<dbReference type="PRINTS" id="PR00245">
    <property type="entry name" value="OLFACTORYR"/>
</dbReference>
<dbReference type="GO" id="GO:0004930">
    <property type="term" value="F:G protein-coupled receptor activity"/>
    <property type="evidence" value="ECO:0007669"/>
    <property type="project" value="UniProtKB-KW"/>
</dbReference>
<proteinExistence type="inferred from homology"/>
<keyword evidence="6 14" id="KW-1133">Transmembrane helix</keyword>
<keyword evidence="10 13" id="KW-0675">Receptor</keyword>
<feature type="transmembrane region" description="Helical" evidence="14">
    <location>
        <begin position="201"/>
        <end position="227"/>
    </location>
</feature>
<keyword evidence="8 14" id="KW-0472">Membrane</keyword>
<dbReference type="GO" id="GO:0005886">
    <property type="term" value="C:plasma membrane"/>
    <property type="evidence" value="ECO:0007669"/>
    <property type="project" value="UniProtKB-SubCell"/>
</dbReference>
<feature type="transmembrane region" description="Helical" evidence="14">
    <location>
        <begin position="142"/>
        <end position="162"/>
    </location>
</feature>
<dbReference type="FunFam" id="1.20.1070.10:FF:000024">
    <property type="entry name" value="Olfactory receptor"/>
    <property type="match status" value="1"/>
</dbReference>
<reference evidence="16" key="2">
    <citation type="submission" date="2020-02" db="EMBL/GenBank/DDBJ databases">
        <title>Esox lucius (northern pike) genome, fEsoLuc1, primary haplotype.</title>
        <authorList>
            <person name="Myers G."/>
            <person name="Karagic N."/>
            <person name="Meyer A."/>
            <person name="Pippel M."/>
            <person name="Reichard M."/>
            <person name="Winkler S."/>
            <person name="Tracey A."/>
            <person name="Sims Y."/>
            <person name="Howe K."/>
            <person name="Rhie A."/>
            <person name="Formenti G."/>
            <person name="Durbin R."/>
            <person name="Fedrigo O."/>
            <person name="Jarvis E.D."/>
        </authorList>
    </citation>
    <scope>NUCLEOTIDE SEQUENCE [LARGE SCALE GENOMIC DNA]</scope>
</reference>
<dbReference type="Pfam" id="PF13853">
    <property type="entry name" value="7tm_4"/>
    <property type="match status" value="1"/>
</dbReference>
<evidence type="ECO:0000256" key="7">
    <source>
        <dbReference type="ARBA" id="ARBA00023040"/>
    </source>
</evidence>
<dbReference type="InParanoid" id="A0A3P8XFW3"/>
<keyword evidence="12 13" id="KW-0807">Transducer</keyword>
<dbReference type="InterPro" id="IPR017452">
    <property type="entry name" value="GPCR_Rhodpsn_7TM"/>
</dbReference>
<protein>
    <recommendedName>
        <fullName evidence="14">Olfactory receptor</fullName>
    </recommendedName>
</protein>
<evidence type="ECO:0000256" key="1">
    <source>
        <dbReference type="ARBA" id="ARBA00004651"/>
    </source>
</evidence>
<evidence type="ECO:0000256" key="12">
    <source>
        <dbReference type="ARBA" id="ARBA00023224"/>
    </source>
</evidence>
<evidence type="ECO:0000313" key="16">
    <source>
        <dbReference type="Ensembl" id="ENSELUP00000003496.3"/>
    </source>
</evidence>
<feature type="transmembrane region" description="Helical" evidence="14">
    <location>
        <begin position="273"/>
        <end position="295"/>
    </location>
</feature>
<dbReference type="GO" id="GO:0004984">
    <property type="term" value="F:olfactory receptor activity"/>
    <property type="evidence" value="ECO:0007669"/>
    <property type="project" value="InterPro"/>
</dbReference>
<feature type="transmembrane region" description="Helical" evidence="14">
    <location>
        <begin position="24"/>
        <end position="51"/>
    </location>
</feature>
<keyword evidence="17" id="KW-1185">Reference proteome</keyword>
<evidence type="ECO:0000256" key="11">
    <source>
        <dbReference type="ARBA" id="ARBA00023180"/>
    </source>
</evidence>
<dbReference type="PRINTS" id="PR00237">
    <property type="entry name" value="GPCRRHODOPSN"/>
</dbReference>
<dbReference type="PROSITE" id="PS00237">
    <property type="entry name" value="G_PROTEIN_RECEP_F1_1"/>
    <property type="match status" value="1"/>
</dbReference>
<evidence type="ECO:0000256" key="2">
    <source>
        <dbReference type="ARBA" id="ARBA00022475"/>
    </source>
</evidence>
<keyword evidence="3 14" id="KW-0716">Sensory transduction</keyword>
<accession>A0A3P8XFW3</accession>
<evidence type="ECO:0000256" key="14">
    <source>
        <dbReference type="RuleBase" id="RU363047"/>
    </source>
</evidence>
<evidence type="ECO:0000313" key="17">
    <source>
        <dbReference type="Proteomes" id="UP000265140"/>
    </source>
</evidence>
<evidence type="ECO:0000256" key="8">
    <source>
        <dbReference type="ARBA" id="ARBA00023136"/>
    </source>
</evidence>
<reference evidence="16" key="3">
    <citation type="submission" date="2025-08" db="UniProtKB">
        <authorList>
            <consortium name="Ensembl"/>
        </authorList>
    </citation>
    <scope>IDENTIFICATION</scope>
</reference>
<dbReference type="InterPro" id="IPR000725">
    <property type="entry name" value="Olfact_rcpt"/>
</dbReference>
<evidence type="ECO:0000256" key="9">
    <source>
        <dbReference type="ARBA" id="ARBA00023157"/>
    </source>
</evidence>
<feature type="transmembrane region" description="Helical" evidence="14">
    <location>
        <begin position="63"/>
        <end position="83"/>
    </location>
</feature>
<evidence type="ECO:0000259" key="15">
    <source>
        <dbReference type="PROSITE" id="PS50262"/>
    </source>
</evidence>